<organism evidence="1 2">
    <name type="scientific">Methylobacterium cerastii</name>
    <dbReference type="NCBI Taxonomy" id="932741"/>
    <lineage>
        <taxon>Bacteria</taxon>
        <taxon>Pseudomonadati</taxon>
        <taxon>Pseudomonadota</taxon>
        <taxon>Alphaproteobacteria</taxon>
        <taxon>Hyphomicrobiales</taxon>
        <taxon>Methylobacteriaceae</taxon>
        <taxon>Methylobacterium</taxon>
    </lineage>
</organism>
<sequence>MAPSSVAVPVTAADTTGASLTPLIVNDTTFVVPSAADTVKVSTWVSDWASDCTAALATV</sequence>
<gene>
    <name evidence="1" type="ORF">AFCDBAGC_1033</name>
</gene>
<dbReference type="EMBL" id="BPQG01000009">
    <property type="protein sequence ID" value="GJD43186.1"/>
    <property type="molecule type" value="Genomic_DNA"/>
</dbReference>
<evidence type="ECO:0000313" key="1">
    <source>
        <dbReference type="EMBL" id="GJD43186.1"/>
    </source>
</evidence>
<proteinExistence type="predicted"/>
<name>A0ABQ4QDA4_9HYPH</name>
<accession>A0ABQ4QDA4</accession>
<reference evidence="1 2" key="1">
    <citation type="journal article" date="2021" name="Front. Microbiol.">
        <title>Comprehensive Comparative Genomics and Phenotyping of Methylobacterium Species.</title>
        <authorList>
            <person name="Alessa O."/>
            <person name="Ogura Y."/>
            <person name="Fujitani Y."/>
            <person name="Takami H."/>
            <person name="Hayashi T."/>
            <person name="Sahin N."/>
            <person name="Tani A."/>
        </authorList>
    </citation>
    <scope>NUCLEOTIDE SEQUENCE [LARGE SCALE GENOMIC DNA]</scope>
    <source>
        <strain evidence="1 2">DSM 23679</strain>
    </source>
</reference>
<evidence type="ECO:0000313" key="2">
    <source>
        <dbReference type="Proteomes" id="UP001055117"/>
    </source>
</evidence>
<dbReference type="Proteomes" id="UP001055117">
    <property type="component" value="Unassembled WGS sequence"/>
</dbReference>
<comment type="caution">
    <text evidence="1">The sequence shown here is derived from an EMBL/GenBank/DDBJ whole genome shotgun (WGS) entry which is preliminary data.</text>
</comment>
<protein>
    <submittedName>
        <fullName evidence="1">Uncharacterized protein</fullName>
    </submittedName>
</protein>
<keyword evidence="2" id="KW-1185">Reference proteome</keyword>